<feature type="compositionally biased region" description="Polar residues" evidence="9">
    <location>
        <begin position="125"/>
        <end position="173"/>
    </location>
</feature>
<keyword evidence="8" id="KW-0862">Zinc</keyword>
<keyword evidence="5" id="KW-0677">Repeat</keyword>
<keyword evidence="10" id="KW-1133">Transmembrane helix</keyword>
<dbReference type="GO" id="GO:0016567">
    <property type="term" value="P:protein ubiquitination"/>
    <property type="evidence" value="ECO:0007669"/>
    <property type="project" value="InterPro"/>
</dbReference>
<keyword evidence="3" id="KW-0808">Transferase</keyword>
<dbReference type="Pfam" id="PF22191">
    <property type="entry name" value="IBR_1"/>
    <property type="match status" value="1"/>
</dbReference>
<feature type="compositionally biased region" description="Acidic residues" evidence="9">
    <location>
        <begin position="810"/>
        <end position="819"/>
    </location>
</feature>
<feature type="compositionally biased region" description="Polar residues" evidence="9">
    <location>
        <begin position="753"/>
        <end position="763"/>
    </location>
</feature>
<feature type="transmembrane region" description="Helical" evidence="10">
    <location>
        <begin position="574"/>
        <end position="602"/>
    </location>
</feature>
<dbReference type="CDD" id="cd20342">
    <property type="entry name" value="BRcat_RBR_RNF217"/>
    <property type="match status" value="1"/>
</dbReference>
<dbReference type="InterPro" id="IPR044066">
    <property type="entry name" value="TRIAD_supradom"/>
</dbReference>
<name>A0A210QK77_MIZYE</name>
<dbReference type="InterPro" id="IPR013083">
    <property type="entry name" value="Znf_RING/FYVE/PHD"/>
</dbReference>
<evidence type="ECO:0000256" key="3">
    <source>
        <dbReference type="ARBA" id="ARBA00022679"/>
    </source>
</evidence>
<feature type="compositionally biased region" description="Basic residues" evidence="9">
    <location>
        <begin position="115"/>
        <end position="124"/>
    </location>
</feature>
<comment type="caution">
    <text evidence="12">The sequence shown here is derived from an EMBL/GenBank/DDBJ whole genome shotgun (WGS) entry which is preliminary data.</text>
</comment>
<dbReference type="GO" id="GO:0061630">
    <property type="term" value="F:ubiquitin protein ligase activity"/>
    <property type="evidence" value="ECO:0007669"/>
    <property type="project" value="UniProtKB-EC"/>
</dbReference>
<dbReference type="CDD" id="cd20350">
    <property type="entry name" value="Rcat_RBR_RNF217"/>
    <property type="match status" value="1"/>
</dbReference>
<dbReference type="AlphaFoldDB" id="A0A210QK77"/>
<feature type="domain" description="RING-type" evidence="11">
    <location>
        <begin position="330"/>
        <end position="554"/>
    </location>
</feature>
<sequence length="973" mass="108780">MESSDPESSPSLELERKTKKSSGSLQNLSDNGQECGKPLVVTCASTSLTDLTGSSSTEVQLMEKNSAGRTSELAEQYTADVNGKEQSTLLSLARQYQKTANKPSEFTEIQNPLQRHRRNYKVTKRSSSGSKQKIATSTKSGSDAVSVREQQGNPKNSRSTTAVMEQQASNTDETSTTTSTRRGVAGSKILTELYTERRHAYMFRPHACMFKPSVFTISEGAGSVPERRSPVDFASDLNWSAESTSTDSADFYENLMDMHIAAPFDDDTYLDTHANMPNVHVALDLNYPQLDNDDDWLYVRDLDFRLQNMSMDLSRDRASSSLYPRADLITRTECEVCYERTSVRKRLCCDFPVCEPCMEKYVEEKVNNGGVTIQCIGPCESLVHRDEILSRLSVEMKEKYYKFLVDANQDPMVKTCPQCSTIQNITKEELRAAKKRVKGFRTNVTCPKCDLVWCFSCHAPAHEGVTCKDFKKGDKLLKSWARIKTTGRELNAQKCPRCKVFIERKGGCDHMTCKQCGTSFCYRCGERYITTSIVTKLIGDHHGKFSPFGCKYNLLPNEPCARKLIRGSVLGAKVLGGILLGGLLVAAGAILVGTSFIVFPAYRGYRYHQQRKYRKRLRTFRHINLSRHFLTPPEIPQLTVSNIRREDAQSQNSSIFGSVFDEMDNNSTNDESPESGAEHDPSREVEVWVHCHHQNIPTDIRQEVEGLENTAHLDDKNTVTQTTAKLSKDQNQGDVLYVKTTYANEDHERSSCRKGSSEIQDNNENQKSEESVLNTKSKNDSKNRPSDLNGESSDSDSTENQSNKNKEKDGNDEDTETGDENSTTQGCFVRIFGKKLPVVWEKDRDGEMIKTIDSKQKEHSGSLEKKKVQGHSSIAVDGTLEKKKIQLPSSITLDGGSLDRNLKKHVSNVGGVKLVTQPDIVTCVLQSKQANQLTGKCDKEGSVNGENLEEGEITLEVDPYFGIVSPDNYETTL</sequence>
<organism evidence="12 13">
    <name type="scientific">Mizuhopecten yessoensis</name>
    <name type="common">Japanese scallop</name>
    <name type="synonym">Patinopecten yessoensis</name>
    <dbReference type="NCBI Taxonomy" id="6573"/>
    <lineage>
        <taxon>Eukaryota</taxon>
        <taxon>Metazoa</taxon>
        <taxon>Spiralia</taxon>
        <taxon>Lophotrochozoa</taxon>
        <taxon>Mollusca</taxon>
        <taxon>Bivalvia</taxon>
        <taxon>Autobranchia</taxon>
        <taxon>Pteriomorphia</taxon>
        <taxon>Pectinida</taxon>
        <taxon>Pectinoidea</taxon>
        <taxon>Pectinidae</taxon>
        <taxon>Mizuhopecten</taxon>
    </lineage>
</organism>
<comment type="catalytic activity">
    <reaction evidence="1">
        <text>[E2 ubiquitin-conjugating enzyme]-S-ubiquitinyl-L-cysteine + [acceptor protein]-L-lysine = [E2 ubiquitin-conjugating enzyme]-L-cysteine + [acceptor protein]-N(6)-ubiquitinyl-L-lysine.</text>
        <dbReference type="EC" id="2.3.2.31"/>
    </reaction>
</comment>
<dbReference type="EMBL" id="NEDP02003225">
    <property type="protein sequence ID" value="OWF49154.1"/>
    <property type="molecule type" value="Genomic_DNA"/>
</dbReference>
<dbReference type="Gene3D" id="1.20.120.1750">
    <property type="match status" value="1"/>
</dbReference>
<evidence type="ECO:0000256" key="7">
    <source>
        <dbReference type="ARBA" id="ARBA00022786"/>
    </source>
</evidence>
<reference evidence="12 13" key="1">
    <citation type="journal article" date="2017" name="Nat. Ecol. Evol.">
        <title>Scallop genome provides insights into evolution of bilaterian karyotype and development.</title>
        <authorList>
            <person name="Wang S."/>
            <person name="Zhang J."/>
            <person name="Jiao W."/>
            <person name="Li J."/>
            <person name="Xun X."/>
            <person name="Sun Y."/>
            <person name="Guo X."/>
            <person name="Huan P."/>
            <person name="Dong B."/>
            <person name="Zhang L."/>
            <person name="Hu X."/>
            <person name="Sun X."/>
            <person name="Wang J."/>
            <person name="Zhao C."/>
            <person name="Wang Y."/>
            <person name="Wang D."/>
            <person name="Huang X."/>
            <person name="Wang R."/>
            <person name="Lv J."/>
            <person name="Li Y."/>
            <person name="Zhang Z."/>
            <person name="Liu B."/>
            <person name="Lu W."/>
            <person name="Hui Y."/>
            <person name="Liang J."/>
            <person name="Zhou Z."/>
            <person name="Hou R."/>
            <person name="Li X."/>
            <person name="Liu Y."/>
            <person name="Li H."/>
            <person name="Ning X."/>
            <person name="Lin Y."/>
            <person name="Zhao L."/>
            <person name="Xing Q."/>
            <person name="Dou J."/>
            <person name="Li Y."/>
            <person name="Mao J."/>
            <person name="Guo H."/>
            <person name="Dou H."/>
            <person name="Li T."/>
            <person name="Mu C."/>
            <person name="Jiang W."/>
            <person name="Fu Q."/>
            <person name="Fu X."/>
            <person name="Miao Y."/>
            <person name="Liu J."/>
            <person name="Yu Q."/>
            <person name="Li R."/>
            <person name="Liao H."/>
            <person name="Li X."/>
            <person name="Kong Y."/>
            <person name="Jiang Z."/>
            <person name="Chourrout D."/>
            <person name="Li R."/>
            <person name="Bao Z."/>
        </authorList>
    </citation>
    <scope>NUCLEOTIDE SEQUENCE [LARGE SCALE GENOMIC DNA]</scope>
    <source>
        <strain evidence="12 13">PY_sf001</strain>
    </source>
</reference>
<dbReference type="GO" id="GO:0008270">
    <property type="term" value="F:zinc ion binding"/>
    <property type="evidence" value="ECO:0007669"/>
    <property type="project" value="UniProtKB-KW"/>
</dbReference>
<feature type="compositionally biased region" description="Low complexity" evidence="9">
    <location>
        <begin position="1"/>
        <end position="12"/>
    </location>
</feature>
<keyword evidence="10" id="KW-0812">Transmembrane</keyword>
<feature type="compositionally biased region" description="Polar residues" evidence="9">
    <location>
        <begin position="21"/>
        <end position="32"/>
    </location>
</feature>
<evidence type="ECO:0000256" key="10">
    <source>
        <dbReference type="SAM" id="Phobius"/>
    </source>
</evidence>
<dbReference type="OrthoDB" id="10009520at2759"/>
<keyword evidence="6" id="KW-0863">Zinc-finger</keyword>
<dbReference type="PROSITE" id="PS51873">
    <property type="entry name" value="TRIAD"/>
    <property type="match status" value="1"/>
</dbReference>
<dbReference type="InterPro" id="IPR047551">
    <property type="entry name" value="BRcat_RBR_RNF217"/>
</dbReference>
<evidence type="ECO:0000313" key="13">
    <source>
        <dbReference type="Proteomes" id="UP000242188"/>
    </source>
</evidence>
<keyword evidence="7" id="KW-0833">Ubl conjugation pathway</keyword>
<dbReference type="PANTHER" id="PTHR11685">
    <property type="entry name" value="RBR FAMILY RING FINGER AND IBR DOMAIN-CONTAINING"/>
    <property type="match status" value="1"/>
</dbReference>
<keyword evidence="13" id="KW-1185">Reference proteome</keyword>
<dbReference type="SUPFAM" id="SSF57850">
    <property type="entry name" value="RING/U-box"/>
    <property type="match status" value="3"/>
</dbReference>
<feature type="region of interest" description="Disordered" evidence="9">
    <location>
        <begin position="657"/>
        <end position="683"/>
    </location>
</feature>
<evidence type="ECO:0000256" key="9">
    <source>
        <dbReference type="SAM" id="MobiDB-lite"/>
    </source>
</evidence>
<dbReference type="STRING" id="6573.A0A210QK77"/>
<evidence type="ECO:0000256" key="5">
    <source>
        <dbReference type="ARBA" id="ARBA00022737"/>
    </source>
</evidence>
<protein>
    <recommendedName>
        <fullName evidence="2">RBR-type E3 ubiquitin transferase</fullName>
        <ecNumber evidence="2">2.3.2.31</ecNumber>
    </recommendedName>
</protein>
<feature type="region of interest" description="Disordered" evidence="9">
    <location>
        <begin position="742"/>
        <end position="824"/>
    </location>
</feature>
<dbReference type="Gene3D" id="3.30.40.10">
    <property type="entry name" value="Zinc/RING finger domain, C3HC4 (zinc finger)"/>
    <property type="match status" value="1"/>
</dbReference>
<evidence type="ECO:0000256" key="8">
    <source>
        <dbReference type="ARBA" id="ARBA00022833"/>
    </source>
</evidence>
<dbReference type="SMART" id="SM00647">
    <property type="entry name" value="IBR"/>
    <property type="match status" value="2"/>
</dbReference>
<keyword evidence="4" id="KW-0479">Metal-binding</keyword>
<dbReference type="Pfam" id="PF01485">
    <property type="entry name" value="IBR"/>
    <property type="match status" value="1"/>
</dbReference>
<dbReference type="EC" id="2.3.2.31" evidence="2"/>
<evidence type="ECO:0000313" key="12">
    <source>
        <dbReference type="EMBL" id="OWF49154.1"/>
    </source>
</evidence>
<feature type="region of interest" description="Disordered" evidence="9">
    <location>
        <begin position="1"/>
        <end position="36"/>
    </location>
</feature>
<dbReference type="Proteomes" id="UP000242188">
    <property type="component" value="Unassembled WGS sequence"/>
</dbReference>
<proteinExistence type="predicted"/>
<accession>A0A210QK77</accession>
<evidence type="ECO:0000256" key="6">
    <source>
        <dbReference type="ARBA" id="ARBA00022771"/>
    </source>
</evidence>
<evidence type="ECO:0000259" key="11">
    <source>
        <dbReference type="PROSITE" id="PS51873"/>
    </source>
</evidence>
<dbReference type="InterPro" id="IPR002867">
    <property type="entry name" value="IBR_dom"/>
</dbReference>
<gene>
    <name evidence="12" type="ORF">KP79_PYT23968</name>
</gene>
<evidence type="ECO:0000256" key="1">
    <source>
        <dbReference type="ARBA" id="ARBA00001798"/>
    </source>
</evidence>
<dbReference type="InterPro" id="IPR047552">
    <property type="entry name" value="Rcat_RBR_RNF217"/>
</dbReference>
<keyword evidence="10" id="KW-0472">Membrane</keyword>
<dbReference type="InterPro" id="IPR031127">
    <property type="entry name" value="E3_UB_ligase_RBR"/>
</dbReference>
<feature type="region of interest" description="Disordered" evidence="9">
    <location>
        <begin position="115"/>
        <end position="183"/>
    </location>
</feature>
<evidence type="ECO:0000256" key="4">
    <source>
        <dbReference type="ARBA" id="ARBA00022723"/>
    </source>
</evidence>
<evidence type="ECO:0000256" key="2">
    <source>
        <dbReference type="ARBA" id="ARBA00012251"/>
    </source>
</evidence>